<dbReference type="PROSITE" id="PS00092">
    <property type="entry name" value="N6_MTASE"/>
    <property type="match status" value="1"/>
</dbReference>
<evidence type="ECO:0000256" key="3">
    <source>
        <dbReference type="ARBA" id="ARBA00022603"/>
    </source>
</evidence>
<dbReference type="SUPFAM" id="SSF53335">
    <property type="entry name" value="S-adenosyl-L-methionine-dependent methyltransferases"/>
    <property type="match status" value="1"/>
</dbReference>
<feature type="domain" description="Type II methyltransferase M.TaqI-like" evidence="7">
    <location>
        <begin position="103"/>
        <end position="303"/>
    </location>
</feature>
<accession>A0A1A3N948</accession>
<dbReference type="GO" id="GO:0003676">
    <property type="term" value="F:nucleic acid binding"/>
    <property type="evidence" value="ECO:0007669"/>
    <property type="project" value="InterPro"/>
</dbReference>
<evidence type="ECO:0000313" key="8">
    <source>
        <dbReference type="EMBL" id="OBK17865.1"/>
    </source>
</evidence>
<dbReference type="PRINTS" id="PR00507">
    <property type="entry name" value="N12N6MTFRASE"/>
</dbReference>
<dbReference type="InterPro" id="IPR029063">
    <property type="entry name" value="SAM-dependent_MTases_sf"/>
</dbReference>
<dbReference type="InterPro" id="IPR002052">
    <property type="entry name" value="DNA_methylase_N6_adenine_CS"/>
</dbReference>
<organism evidence="8 9">
    <name type="scientific">Mycobacterium asiaticum</name>
    <dbReference type="NCBI Taxonomy" id="1790"/>
    <lineage>
        <taxon>Bacteria</taxon>
        <taxon>Bacillati</taxon>
        <taxon>Actinomycetota</taxon>
        <taxon>Actinomycetes</taxon>
        <taxon>Mycobacteriales</taxon>
        <taxon>Mycobacteriaceae</taxon>
        <taxon>Mycobacterium</taxon>
    </lineage>
</organism>
<dbReference type="PANTHER" id="PTHR33841">
    <property type="entry name" value="DNA METHYLTRANSFERASE YEEA-RELATED"/>
    <property type="match status" value="1"/>
</dbReference>
<dbReference type="InterPro" id="IPR011639">
    <property type="entry name" value="MethylTrfase_TaqI-like_dom"/>
</dbReference>
<evidence type="ECO:0000313" key="9">
    <source>
        <dbReference type="Proteomes" id="UP000093629"/>
    </source>
</evidence>
<dbReference type="GO" id="GO:0004519">
    <property type="term" value="F:endonuclease activity"/>
    <property type="evidence" value="ECO:0007669"/>
    <property type="project" value="UniProtKB-KW"/>
</dbReference>
<comment type="catalytic activity">
    <reaction evidence="6">
        <text>a 2'-deoxyadenosine in DNA + S-adenosyl-L-methionine = an N(6)-methyl-2'-deoxyadenosine in DNA + S-adenosyl-L-homocysteine + H(+)</text>
        <dbReference type="Rhea" id="RHEA:15197"/>
        <dbReference type="Rhea" id="RHEA-COMP:12418"/>
        <dbReference type="Rhea" id="RHEA-COMP:12419"/>
        <dbReference type="ChEBI" id="CHEBI:15378"/>
        <dbReference type="ChEBI" id="CHEBI:57856"/>
        <dbReference type="ChEBI" id="CHEBI:59789"/>
        <dbReference type="ChEBI" id="CHEBI:90615"/>
        <dbReference type="ChEBI" id="CHEBI:90616"/>
        <dbReference type="EC" id="2.1.1.72"/>
    </reaction>
</comment>
<dbReference type="InterPro" id="IPR050953">
    <property type="entry name" value="N4_N6_ade-DNA_methylase"/>
</dbReference>
<gene>
    <name evidence="8" type="ORF">A5636_21790</name>
</gene>
<keyword evidence="8" id="KW-0255">Endonuclease</keyword>
<evidence type="ECO:0000256" key="5">
    <source>
        <dbReference type="ARBA" id="ARBA00022691"/>
    </source>
</evidence>
<dbReference type="AlphaFoldDB" id="A0A1A3N948"/>
<keyword evidence="4" id="KW-0808">Transferase</keyword>
<keyword evidence="9" id="KW-1185">Reference proteome</keyword>
<name>A0A1A3N948_MYCAS</name>
<comment type="caution">
    <text evidence="8">The sequence shown here is derived from an EMBL/GenBank/DDBJ whole genome shotgun (WGS) entry which is preliminary data.</text>
</comment>
<keyword evidence="3" id="KW-0489">Methyltransferase</keyword>
<dbReference type="EMBL" id="LZLQ01000038">
    <property type="protein sequence ID" value="OBK17865.1"/>
    <property type="molecule type" value="Genomic_DNA"/>
</dbReference>
<dbReference type="Proteomes" id="UP000093629">
    <property type="component" value="Unassembled WGS sequence"/>
</dbReference>
<proteinExistence type="inferred from homology"/>
<sequence>MSEQAALKLRNRNPDVLTCIANLSNDEVFTPPEIANQMLDLLAEAWAAENDGANIWANKSLTYLDPFTKSGVFLREITSRLTDGLKDEISDLKERVDHILTRQVFGIGITNLTSLIARRSVYCSKWANGKHSIAASFDIEDGNIWFEPGQHEWVGATEFIETADEQGNPVTKGTNGRCKYCGASQKALDREQGLETHAYTFIHTDDIKARIAELFGDDMQFDVIVGNPPFQLGDGGGGGGASATPIYNLFVERALSLEPRYAVMITPSRWFSGGKGLDSFRDRMLGDRHFVKLVDYPQLYDVFPGVKIRGGVSYWLWSRDHNGDCEVVTKVGSEVIGEPALRSLDAYDVLVRRNEAVRILDRVSSFRVGEQPEASLGDQVSARKPFGLTNQRGKPTAAGIKDPVLVYGNQVTSYMERSAITNNQSWIDQWKVLLVKAHGTSGRDDVTILGEPVVAAPGTACTETYLVIGVCKSETEARNLAAYMRTRFVRFLVSLRKITQNITRDSYRFVPVLPMDRVWTDEDLYERYGIKADEIQFIESLIAERPSDDDGPTEVVEDDE</sequence>
<dbReference type="EC" id="2.1.1.72" evidence="2"/>
<evidence type="ECO:0000256" key="2">
    <source>
        <dbReference type="ARBA" id="ARBA00011900"/>
    </source>
</evidence>
<keyword evidence="8" id="KW-0540">Nuclease</keyword>
<keyword evidence="5" id="KW-0949">S-adenosyl-L-methionine</keyword>
<evidence type="ECO:0000259" key="7">
    <source>
        <dbReference type="Pfam" id="PF07669"/>
    </source>
</evidence>
<dbReference type="Gene3D" id="3.40.50.150">
    <property type="entry name" value="Vaccinia Virus protein VP39"/>
    <property type="match status" value="1"/>
</dbReference>
<comment type="similarity">
    <text evidence="1">Belongs to the N(4)/N(6)-methyltransferase family.</text>
</comment>
<dbReference type="Pfam" id="PF07669">
    <property type="entry name" value="Eco57I"/>
    <property type="match status" value="1"/>
</dbReference>
<dbReference type="OrthoDB" id="9782445at2"/>
<reference evidence="8 9" key="1">
    <citation type="submission" date="2016-06" db="EMBL/GenBank/DDBJ databases">
        <authorList>
            <person name="Kjaerup R.B."/>
            <person name="Dalgaard T.S."/>
            <person name="Juul-Madsen H.R."/>
        </authorList>
    </citation>
    <scope>NUCLEOTIDE SEQUENCE [LARGE SCALE GENOMIC DNA]</scope>
    <source>
        <strain evidence="8 9">1245139.5</strain>
    </source>
</reference>
<dbReference type="GO" id="GO:0006304">
    <property type="term" value="P:DNA modification"/>
    <property type="evidence" value="ECO:0007669"/>
    <property type="project" value="InterPro"/>
</dbReference>
<protein>
    <recommendedName>
        <fullName evidence="2">site-specific DNA-methyltransferase (adenine-specific)</fullName>
        <ecNumber evidence="2">2.1.1.72</ecNumber>
    </recommendedName>
</protein>
<dbReference type="RefSeq" id="WP_065157869.1">
    <property type="nucleotide sequence ID" value="NZ_LZLQ01000038.1"/>
</dbReference>
<dbReference type="GO" id="GO:0032259">
    <property type="term" value="P:methylation"/>
    <property type="evidence" value="ECO:0007669"/>
    <property type="project" value="UniProtKB-KW"/>
</dbReference>
<keyword evidence="8" id="KW-0378">Hydrolase</keyword>
<evidence type="ECO:0000256" key="4">
    <source>
        <dbReference type="ARBA" id="ARBA00022679"/>
    </source>
</evidence>
<dbReference type="PANTHER" id="PTHR33841:SF5">
    <property type="entry name" value="DNA METHYLASE (MODIFICATION METHYLASE) (METHYLTRANSFERASE)-RELATED"/>
    <property type="match status" value="1"/>
</dbReference>
<evidence type="ECO:0000256" key="6">
    <source>
        <dbReference type="ARBA" id="ARBA00047942"/>
    </source>
</evidence>
<dbReference type="GO" id="GO:0009007">
    <property type="term" value="F:site-specific DNA-methyltransferase (adenine-specific) activity"/>
    <property type="evidence" value="ECO:0007669"/>
    <property type="project" value="UniProtKB-EC"/>
</dbReference>
<evidence type="ECO:0000256" key="1">
    <source>
        <dbReference type="ARBA" id="ARBA00006594"/>
    </source>
</evidence>